<dbReference type="RefSeq" id="WP_126980893.1">
    <property type="nucleotide sequence ID" value="NZ_CAWUGC010000004.1"/>
</dbReference>
<comment type="caution">
    <text evidence="1">The sequence shown here is derived from an EMBL/GenBank/DDBJ whole genome shotgun (WGS) entry which is preliminary data.</text>
</comment>
<reference evidence="1 2" key="1">
    <citation type="submission" date="2018-01" db="EMBL/GenBank/DDBJ databases">
        <title>Saezia sanguinis gen. nov., sp. nov., in the order Burkholderiales isolated from human blood.</title>
        <authorList>
            <person name="Medina-Pascual M.J."/>
            <person name="Valdezate S."/>
            <person name="Monzon S."/>
            <person name="Cuesta I."/>
            <person name="Carrasco G."/>
            <person name="Villalon P."/>
            <person name="Saez-Nieto J.A."/>
        </authorList>
    </citation>
    <scope>NUCLEOTIDE SEQUENCE [LARGE SCALE GENOMIC DNA]</scope>
    <source>
        <strain evidence="1 2">CNM695-12</strain>
    </source>
</reference>
<sequence>MSANRNSKHAEFDLSPEKISMLIRWIDERIAPMLSHDRDTLQHVIPDYLRFIQQAYNAGDHARFANLGIANVLGMIIQDIFGFYTHDQGMALMQEFSQHIAKTLDIQ</sequence>
<protein>
    <submittedName>
        <fullName evidence="1">Uncharacterized protein</fullName>
    </submittedName>
</protein>
<accession>A0A433SA92</accession>
<evidence type="ECO:0000313" key="1">
    <source>
        <dbReference type="EMBL" id="RUS65640.1"/>
    </source>
</evidence>
<evidence type="ECO:0000313" key="2">
    <source>
        <dbReference type="Proteomes" id="UP000286947"/>
    </source>
</evidence>
<dbReference type="Proteomes" id="UP000286947">
    <property type="component" value="Unassembled WGS sequence"/>
</dbReference>
<keyword evidence="2" id="KW-1185">Reference proteome</keyword>
<proteinExistence type="predicted"/>
<name>A0A433SA92_9BURK</name>
<gene>
    <name evidence="1" type="ORF">CUZ56_02726</name>
</gene>
<dbReference type="EMBL" id="PQSP01000010">
    <property type="protein sequence ID" value="RUS65640.1"/>
    <property type="molecule type" value="Genomic_DNA"/>
</dbReference>
<dbReference type="AlphaFoldDB" id="A0A433SA92"/>
<organism evidence="1 2">
    <name type="scientific">Saezia sanguinis</name>
    <dbReference type="NCBI Taxonomy" id="1965230"/>
    <lineage>
        <taxon>Bacteria</taxon>
        <taxon>Pseudomonadati</taxon>
        <taxon>Pseudomonadota</taxon>
        <taxon>Betaproteobacteria</taxon>
        <taxon>Burkholderiales</taxon>
        <taxon>Saeziaceae</taxon>
        <taxon>Saezia</taxon>
    </lineage>
</organism>